<dbReference type="InterPro" id="IPR027417">
    <property type="entry name" value="P-loop_NTPase"/>
</dbReference>
<dbReference type="PANTHER" id="PTHR43820">
    <property type="entry name" value="HIGH-AFFINITY BRANCHED-CHAIN AMINO ACID TRANSPORT ATP-BINDING PROTEIN LIVF"/>
    <property type="match status" value="1"/>
</dbReference>
<dbReference type="PROSITE" id="PS00211">
    <property type="entry name" value="ABC_TRANSPORTER_1"/>
    <property type="match status" value="1"/>
</dbReference>
<dbReference type="eggNOG" id="COG0396">
    <property type="taxonomic scope" value="Bacteria"/>
</dbReference>
<evidence type="ECO:0000256" key="5">
    <source>
        <dbReference type="ARBA" id="ARBA00022970"/>
    </source>
</evidence>
<dbReference type="Gene3D" id="3.40.50.300">
    <property type="entry name" value="P-loop containing nucleotide triphosphate hydrolases"/>
    <property type="match status" value="1"/>
</dbReference>
<dbReference type="GO" id="GO:0005524">
    <property type="term" value="F:ATP binding"/>
    <property type="evidence" value="ECO:0007669"/>
    <property type="project" value="UniProtKB-KW"/>
</dbReference>
<dbReference type="OrthoDB" id="9806149at2"/>
<gene>
    <name evidence="7" type="ORF">Apau_1562</name>
</gene>
<evidence type="ECO:0000256" key="1">
    <source>
        <dbReference type="ARBA" id="ARBA00005417"/>
    </source>
</evidence>
<dbReference type="Pfam" id="PF00005">
    <property type="entry name" value="ABC_tran"/>
    <property type="match status" value="1"/>
</dbReference>
<dbReference type="SUPFAM" id="SSF52540">
    <property type="entry name" value="P-loop containing nucleoside triphosphate hydrolases"/>
    <property type="match status" value="1"/>
</dbReference>
<name>E3CUG5_9BACT</name>
<evidence type="ECO:0000256" key="4">
    <source>
        <dbReference type="ARBA" id="ARBA00022840"/>
    </source>
</evidence>
<dbReference type="HOGENOM" id="CLU_000604_1_2_0"/>
<dbReference type="EMBL" id="CM001022">
    <property type="protein sequence ID" value="EFQ23981.1"/>
    <property type="molecule type" value="Genomic_DNA"/>
</dbReference>
<dbReference type="InterPro" id="IPR003593">
    <property type="entry name" value="AAA+_ATPase"/>
</dbReference>
<dbReference type="PANTHER" id="PTHR43820:SF4">
    <property type="entry name" value="HIGH-AFFINITY BRANCHED-CHAIN AMINO ACID TRANSPORT ATP-BINDING PROTEIN LIVF"/>
    <property type="match status" value="1"/>
</dbReference>
<dbReference type="Proteomes" id="UP000005096">
    <property type="component" value="Chromosome"/>
</dbReference>
<proteinExistence type="inferred from homology"/>
<evidence type="ECO:0000313" key="7">
    <source>
        <dbReference type="EMBL" id="EFQ23981.1"/>
    </source>
</evidence>
<evidence type="ECO:0000313" key="8">
    <source>
        <dbReference type="Proteomes" id="UP000005096"/>
    </source>
</evidence>
<reference evidence="7 8" key="1">
    <citation type="journal article" date="2010" name="Stand. Genomic Sci.">
        <title>Non-contiguous finished genome sequence of Aminomonas paucivorans type strain (GLU-3).</title>
        <authorList>
            <person name="Pitluck S."/>
            <person name="Yasawong M."/>
            <person name="Held B."/>
            <person name="Lapidus A."/>
            <person name="Nolan M."/>
            <person name="Copeland A."/>
            <person name="Lucas S."/>
            <person name="Del Rio T.G."/>
            <person name="Tice H."/>
            <person name="Cheng J.F."/>
            <person name="Chertkov O."/>
            <person name="Goodwin L."/>
            <person name="Tapia R."/>
            <person name="Han C."/>
            <person name="Liolios K."/>
            <person name="Ivanova N."/>
            <person name="Mavromatis K."/>
            <person name="Ovchinnikova G."/>
            <person name="Pati A."/>
            <person name="Chen A."/>
            <person name="Palaniappan K."/>
            <person name="Land M."/>
            <person name="Hauser L."/>
            <person name="Chang Y.J."/>
            <person name="Jeffries C.D."/>
            <person name="Pukall R."/>
            <person name="Spring S."/>
            <person name="Rohde M."/>
            <person name="Sikorski J."/>
            <person name="Goker M."/>
            <person name="Woyke T."/>
            <person name="Bristow J."/>
            <person name="Eisen J.A."/>
            <person name="Markowitz V."/>
            <person name="Hugenholtz P."/>
            <person name="Kyrpides N.C."/>
            <person name="Klenk H.P."/>
        </authorList>
    </citation>
    <scope>NUCLEOTIDE SEQUENCE [LARGE SCALE GENOMIC DNA]</scope>
    <source>
        <strain evidence="7 8">DSM 12260</strain>
    </source>
</reference>
<dbReference type="SMART" id="SM00382">
    <property type="entry name" value="AAA"/>
    <property type="match status" value="1"/>
</dbReference>
<evidence type="ECO:0000259" key="6">
    <source>
        <dbReference type="PROSITE" id="PS50893"/>
    </source>
</evidence>
<dbReference type="GO" id="GO:0015658">
    <property type="term" value="F:branched-chain amino acid transmembrane transporter activity"/>
    <property type="evidence" value="ECO:0007669"/>
    <property type="project" value="TreeGrafter"/>
</dbReference>
<keyword evidence="5" id="KW-0029">Amino-acid transport</keyword>
<dbReference type="PaxDb" id="584708-Apau_1562"/>
<comment type="similarity">
    <text evidence="1">Belongs to the ABC transporter superfamily.</text>
</comment>
<evidence type="ECO:0000256" key="3">
    <source>
        <dbReference type="ARBA" id="ARBA00022741"/>
    </source>
</evidence>
<dbReference type="RefSeq" id="WP_006301191.1">
    <property type="nucleotide sequence ID" value="NZ_CM001022.1"/>
</dbReference>
<dbReference type="GO" id="GO:0016887">
    <property type="term" value="F:ATP hydrolysis activity"/>
    <property type="evidence" value="ECO:0007669"/>
    <property type="project" value="InterPro"/>
</dbReference>
<dbReference type="GO" id="GO:0015807">
    <property type="term" value="P:L-amino acid transport"/>
    <property type="evidence" value="ECO:0007669"/>
    <property type="project" value="TreeGrafter"/>
</dbReference>
<dbReference type="AlphaFoldDB" id="E3CUG5"/>
<feature type="domain" description="ABC transporter" evidence="6">
    <location>
        <begin position="6"/>
        <end position="235"/>
    </location>
</feature>
<dbReference type="InterPro" id="IPR003439">
    <property type="entry name" value="ABC_transporter-like_ATP-bd"/>
</dbReference>
<protein>
    <submittedName>
        <fullName evidence="7">ABC transporter related protein</fullName>
    </submittedName>
</protein>
<dbReference type="InterPro" id="IPR052156">
    <property type="entry name" value="BCAA_Transport_ATP-bd_LivF"/>
</dbReference>
<organism evidence="7 8">
    <name type="scientific">Aminomonas paucivorans DSM 12260</name>
    <dbReference type="NCBI Taxonomy" id="584708"/>
    <lineage>
        <taxon>Bacteria</taxon>
        <taxon>Thermotogati</taxon>
        <taxon>Synergistota</taxon>
        <taxon>Synergistia</taxon>
        <taxon>Synergistales</taxon>
        <taxon>Synergistaceae</taxon>
        <taxon>Aminomonas</taxon>
    </lineage>
</organism>
<keyword evidence="8" id="KW-1185">Reference proteome</keyword>
<dbReference type="STRING" id="584708.Apau_1562"/>
<dbReference type="InterPro" id="IPR017871">
    <property type="entry name" value="ABC_transporter-like_CS"/>
</dbReference>
<dbReference type="PROSITE" id="PS50893">
    <property type="entry name" value="ABC_TRANSPORTER_2"/>
    <property type="match status" value="1"/>
</dbReference>
<sequence length="248" mass="26870">MNDPLLRVEQLHVSREGVPILQGVNLQAQAGEITGVLGRNGAGKSTLAYALMGLPAYAPSKGCIRFAGEDITDWSITERAQGGLTLAWQHPARYEGITVRDYLKLSASGAGEAELTESLELVQLAPSYLDRLVDKALSGGERKRIELASVYLMHPKLAILDEPDSGVDLLALGDILSLFRRLAQEGSGVLIITHREDVASQCHRSYLMCRGHIILEGSAEAVKRYFLSQCEPCGDNAPEMSGEVAKRV</sequence>
<keyword evidence="2" id="KW-0813">Transport</keyword>
<accession>E3CUG5</accession>
<evidence type="ECO:0000256" key="2">
    <source>
        <dbReference type="ARBA" id="ARBA00022448"/>
    </source>
</evidence>
<keyword evidence="3" id="KW-0547">Nucleotide-binding</keyword>
<keyword evidence="4" id="KW-0067">ATP-binding</keyword>